<keyword evidence="3" id="KW-1185">Reference proteome</keyword>
<protein>
    <submittedName>
        <fullName evidence="2">Uncharacterized protein</fullName>
    </submittedName>
</protein>
<sequence length="77" mass="7863">MCDLISRRRGTMEPASASARRSAHRPAGTGLSEGTKDAEGGGGRAPDVPSEIVHAAIGGEVATLARLRPVQPLSPCT</sequence>
<organism evidence="2 3">
    <name type="scientific">Ooceraea biroi</name>
    <name type="common">Clonal raider ant</name>
    <name type="synonym">Cerapachys biroi</name>
    <dbReference type="NCBI Taxonomy" id="2015173"/>
    <lineage>
        <taxon>Eukaryota</taxon>
        <taxon>Metazoa</taxon>
        <taxon>Ecdysozoa</taxon>
        <taxon>Arthropoda</taxon>
        <taxon>Hexapoda</taxon>
        <taxon>Insecta</taxon>
        <taxon>Pterygota</taxon>
        <taxon>Neoptera</taxon>
        <taxon>Endopterygota</taxon>
        <taxon>Hymenoptera</taxon>
        <taxon>Apocrita</taxon>
        <taxon>Aculeata</taxon>
        <taxon>Formicoidea</taxon>
        <taxon>Formicidae</taxon>
        <taxon>Dorylinae</taxon>
        <taxon>Ooceraea</taxon>
    </lineage>
</organism>
<dbReference type="EMBL" id="KK107575">
    <property type="protein sequence ID" value="EZA48705.1"/>
    <property type="molecule type" value="Genomic_DNA"/>
</dbReference>
<feature type="region of interest" description="Disordered" evidence="1">
    <location>
        <begin position="1"/>
        <end position="49"/>
    </location>
</feature>
<dbReference type="Proteomes" id="UP000053097">
    <property type="component" value="Unassembled WGS sequence"/>
</dbReference>
<dbReference type="STRING" id="2015173.A0A026VYH4"/>
<proteinExistence type="predicted"/>
<evidence type="ECO:0000256" key="1">
    <source>
        <dbReference type="SAM" id="MobiDB-lite"/>
    </source>
</evidence>
<reference evidence="2 3" key="1">
    <citation type="journal article" date="2014" name="Curr. Biol.">
        <title>The genome of the clonal raider ant Cerapachys biroi.</title>
        <authorList>
            <person name="Oxley P.R."/>
            <person name="Ji L."/>
            <person name="Fetter-Pruneda I."/>
            <person name="McKenzie S.K."/>
            <person name="Li C."/>
            <person name="Hu H."/>
            <person name="Zhang G."/>
            <person name="Kronauer D.J."/>
        </authorList>
    </citation>
    <scope>NUCLEOTIDE SEQUENCE [LARGE SCALE GENOMIC DNA]</scope>
</reference>
<name>A0A026VYH4_OOCBI</name>
<evidence type="ECO:0000313" key="3">
    <source>
        <dbReference type="Proteomes" id="UP000053097"/>
    </source>
</evidence>
<gene>
    <name evidence="2" type="ORF">X777_12863</name>
</gene>
<dbReference type="AlphaFoldDB" id="A0A026VYH4"/>
<accession>A0A026VYH4</accession>
<evidence type="ECO:0000313" key="2">
    <source>
        <dbReference type="EMBL" id="EZA48705.1"/>
    </source>
</evidence>